<evidence type="ECO:0000256" key="12">
    <source>
        <dbReference type="PIRNR" id="PIRNR006250"/>
    </source>
</evidence>
<dbReference type="NCBIfam" id="TIGR00078">
    <property type="entry name" value="nadC"/>
    <property type="match status" value="1"/>
</dbReference>
<evidence type="ECO:0000256" key="8">
    <source>
        <dbReference type="ARBA" id="ARBA00022679"/>
    </source>
</evidence>
<dbReference type="InterPro" id="IPR036068">
    <property type="entry name" value="Nicotinate_pribotase-like_C"/>
</dbReference>
<evidence type="ECO:0000256" key="7">
    <source>
        <dbReference type="ARBA" id="ARBA00022676"/>
    </source>
</evidence>
<feature type="binding site" evidence="13">
    <location>
        <position position="176"/>
    </location>
    <ligand>
        <name>substrate</name>
    </ligand>
</feature>
<evidence type="ECO:0000256" key="5">
    <source>
        <dbReference type="ARBA" id="ARBA00011944"/>
    </source>
</evidence>
<protein>
    <recommendedName>
        <fullName evidence="11">Probable nicotinate-nucleotide pyrophosphorylase [carboxylating]</fullName>
        <ecNumber evidence="5">2.4.2.19</ecNumber>
    </recommendedName>
    <alternativeName>
        <fullName evidence="9">Quinolinate phosphoribosyltransferase [decarboxylating]</fullName>
    </alternativeName>
</protein>
<reference evidence="16 17" key="1">
    <citation type="journal article" date="2011" name="Environ. Microbiol.">
        <title>Genome of alkaliphilic Bacillus pseudofirmus OF4 reveals adaptations that support the ability to grow in an external pH range from 7.5 to 11.4.</title>
        <authorList>
            <person name="Janto B."/>
            <person name="Ahmed A."/>
            <person name="Ito M."/>
            <person name="Liu J."/>
            <person name="Hicks D.B."/>
            <person name="Pagni S."/>
            <person name="Fackelmayer O.J."/>
            <person name="Smith T.A."/>
            <person name="Earl J."/>
            <person name="Elbourne L.D."/>
            <person name="Hassan K."/>
            <person name="Paulsen I.T."/>
            <person name="Kolsto A.B."/>
            <person name="Tourasse N.J."/>
            <person name="Ehrlich G.D."/>
            <person name="Boissy R."/>
            <person name="Ivey D.M."/>
            <person name="Li G."/>
            <person name="Xue Y."/>
            <person name="Ma Y."/>
            <person name="Hu F.Z."/>
            <person name="Krulwich T.A."/>
        </authorList>
    </citation>
    <scope>NUCLEOTIDE SEQUENCE [LARGE SCALE GENOMIC DNA]</scope>
    <source>
        <strain evidence="17">ATCC BAA-2126 / JCM 17055 / OF4</strain>
    </source>
</reference>
<evidence type="ECO:0000256" key="2">
    <source>
        <dbReference type="ARBA" id="ARBA00004893"/>
    </source>
</evidence>
<dbReference type="eggNOG" id="COG0157">
    <property type="taxonomic scope" value="Bacteria"/>
</dbReference>
<dbReference type="Proteomes" id="UP000001544">
    <property type="component" value="Chromosome"/>
</dbReference>
<evidence type="ECO:0000256" key="13">
    <source>
        <dbReference type="PIRSR" id="PIRSR006250-1"/>
    </source>
</evidence>
<dbReference type="GO" id="GO:0005737">
    <property type="term" value="C:cytoplasm"/>
    <property type="evidence" value="ECO:0007669"/>
    <property type="project" value="TreeGrafter"/>
</dbReference>
<dbReference type="STRING" id="398511.BpOF4_10490"/>
<dbReference type="EC" id="2.4.2.19" evidence="5"/>
<feature type="binding site" evidence="13">
    <location>
        <position position="166"/>
    </location>
    <ligand>
        <name>substrate</name>
    </ligand>
</feature>
<feature type="binding site" evidence="13">
    <location>
        <begin position="272"/>
        <end position="274"/>
    </location>
    <ligand>
        <name>substrate</name>
    </ligand>
</feature>
<evidence type="ECO:0000256" key="10">
    <source>
        <dbReference type="ARBA" id="ARBA00047445"/>
    </source>
</evidence>
<evidence type="ECO:0000313" key="17">
    <source>
        <dbReference type="Proteomes" id="UP000001544"/>
    </source>
</evidence>
<comment type="function">
    <text evidence="1">Involved in the catabolism of quinolinic acid (QA).</text>
</comment>
<dbReference type="Gene3D" id="3.20.20.70">
    <property type="entry name" value="Aldolase class I"/>
    <property type="match status" value="1"/>
</dbReference>
<evidence type="ECO:0000256" key="4">
    <source>
        <dbReference type="ARBA" id="ARBA00011218"/>
    </source>
</evidence>
<dbReference type="FunFam" id="3.90.1170.20:FF:000001">
    <property type="entry name" value="Nicotinate-nucleotide diphosphorylase (Carboxylating)"/>
    <property type="match status" value="1"/>
</dbReference>
<feature type="binding site" evidence="13">
    <location>
        <position position="207"/>
    </location>
    <ligand>
        <name>substrate</name>
    </ligand>
</feature>
<proteinExistence type="inferred from homology"/>
<dbReference type="PANTHER" id="PTHR32179:SF3">
    <property type="entry name" value="NICOTINATE-NUCLEOTIDE PYROPHOSPHORYLASE [CARBOXYLATING]"/>
    <property type="match status" value="1"/>
</dbReference>
<dbReference type="AlphaFoldDB" id="D3FUI1"/>
<organism evidence="16 17">
    <name type="scientific">Alkalihalophilus pseudofirmus (strain ATCC BAA-2126 / JCM 17055 / OF4)</name>
    <name type="common">Bacillus pseudofirmus</name>
    <dbReference type="NCBI Taxonomy" id="398511"/>
    <lineage>
        <taxon>Bacteria</taxon>
        <taxon>Bacillati</taxon>
        <taxon>Bacillota</taxon>
        <taxon>Bacilli</taxon>
        <taxon>Bacillales</taxon>
        <taxon>Bacillaceae</taxon>
        <taxon>Alkalihalophilus</taxon>
    </lineage>
</organism>
<gene>
    <name evidence="16" type="primary">nadC</name>
    <name evidence="16" type="ordered locus">BpOF4_10490</name>
</gene>
<evidence type="ECO:0000313" key="16">
    <source>
        <dbReference type="EMBL" id="ADC50151.1"/>
    </source>
</evidence>
<sequence length="297" mass="32718">MGKTCEGEGEGVEVNKLMLREQLIQFFSEDIGHGDLTSEAIFDNEKGKAYFLAKDEGIFCGEEVIFSAYQLFDPAIEVIMHKKDGDAVRGGEIICEVYGKARDLLTSERVILNIIQRLSGIATETNKAVKKMEGTSIRICDTRKTTPGLRMLEKHAVTCGGGFNHRFGLHDAVLIKDNHIAQCGGDLDTAVKRVKEKLGHMVKVEVEVESREQVKRAVASNVDVIMFDNCSPTEAKEWRKLVPDTIVVELSGGITLHQLEEYVHTGVDYISMGALTHSVKALDISLDVSVKEGVSHA</sequence>
<dbReference type="Pfam" id="PF01729">
    <property type="entry name" value="QRPTase_C"/>
    <property type="match status" value="1"/>
</dbReference>
<comment type="catalytic activity">
    <reaction evidence="10">
        <text>nicotinate beta-D-ribonucleotide + CO2 + diphosphate = quinolinate + 5-phospho-alpha-D-ribose 1-diphosphate + 2 H(+)</text>
        <dbReference type="Rhea" id="RHEA:12733"/>
        <dbReference type="ChEBI" id="CHEBI:15378"/>
        <dbReference type="ChEBI" id="CHEBI:16526"/>
        <dbReference type="ChEBI" id="CHEBI:29959"/>
        <dbReference type="ChEBI" id="CHEBI:33019"/>
        <dbReference type="ChEBI" id="CHEBI:57502"/>
        <dbReference type="ChEBI" id="CHEBI:58017"/>
        <dbReference type="EC" id="2.4.2.19"/>
    </reaction>
</comment>
<dbReference type="EMBL" id="CP001878">
    <property type="protein sequence ID" value="ADC50151.1"/>
    <property type="molecule type" value="Genomic_DNA"/>
</dbReference>
<dbReference type="PANTHER" id="PTHR32179">
    <property type="entry name" value="NICOTINATE-NUCLEOTIDE PYROPHOSPHORYLASE [CARBOXYLATING]"/>
    <property type="match status" value="1"/>
</dbReference>
<evidence type="ECO:0000259" key="15">
    <source>
        <dbReference type="Pfam" id="PF02749"/>
    </source>
</evidence>
<feature type="domain" description="Quinolinate phosphoribosyl transferase N-terminal" evidence="15">
    <location>
        <begin position="35"/>
        <end position="119"/>
    </location>
</feature>
<keyword evidence="7 12" id="KW-0328">Glycosyltransferase</keyword>
<dbReference type="Gene3D" id="3.90.1170.20">
    <property type="entry name" value="Quinolinate phosphoribosyl transferase, N-terminal domain"/>
    <property type="match status" value="1"/>
</dbReference>
<name>D3FUI1_ALKPO</name>
<keyword evidence="8 12" id="KW-0808">Transferase</keyword>
<dbReference type="InterPro" id="IPR022412">
    <property type="entry name" value="Quinolinate_PRibosylTrfase_N"/>
</dbReference>
<comment type="pathway">
    <text evidence="2">Cofactor biosynthesis; NAD(+) biosynthesis; nicotinate D-ribonucleotide from quinolinate: step 1/1.</text>
</comment>
<evidence type="ECO:0000256" key="11">
    <source>
        <dbReference type="ARBA" id="ARBA00069173"/>
    </source>
</evidence>
<comment type="similarity">
    <text evidence="3 12">Belongs to the NadC/ModD family.</text>
</comment>
<accession>D3FUI1</accession>
<dbReference type="SUPFAM" id="SSF51690">
    <property type="entry name" value="Nicotinate/Quinolinate PRTase C-terminal domain-like"/>
    <property type="match status" value="1"/>
</dbReference>
<dbReference type="Pfam" id="PF02749">
    <property type="entry name" value="QRPTase_N"/>
    <property type="match status" value="1"/>
</dbReference>
<dbReference type="KEGG" id="bpf:BpOF4_10490"/>
<dbReference type="PIRSF" id="PIRSF006250">
    <property type="entry name" value="NadC_ModD"/>
    <property type="match status" value="1"/>
</dbReference>
<evidence type="ECO:0000256" key="9">
    <source>
        <dbReference type="ARBA" id="ARBA00033102"/>
    </source>
</evidence>
<dbReference type="HOGENOM" id="CLU_039622_0_1_9"/>
<dbReference type="InterPro" id="IPR013785">
    <property type="entry name" value="Aldolase_TIM"/>
</dbReference>
<evidence type="ECO:0000256" key="1">
    <source>
        <dbReference type="ARBA" id="ARBA00003237"/>
    </source>
</evidence>
<dbReference type="GO" id="GO:0034213">
    <property type="term" value="P:quinolinate catabolic process"/>
    <property type="evidence" value="ECO:0007669"/>
    <property type="project" value="TreeGrafter"/>
</dbReference>
<feature type="binding site" evidence="13">
    <location>
        <position position="228"/>
    </location>
    <ligand>
        <name>substrate</name>
    </ligand>
</feature>
<dbReference type="FunFam" id="3.20.20.70:FF:000030">
    <property type="entry name" value="Nicotinate-nucleotide pyrophosphorylase, carboxylating"/>
    <property type="match status" value="1"/>
</dbReference>
<dbReference type="UniPathway" id="UPA00253">
    <property type="reaction ID" value="UER00331"/>
</dbReference>
<dbReference type="InterPro" id="IPR004393">
    <property type="entry name" value="NadC"/>
</dbReference>
<evidence type="ECO:0000256" key="3">
    <source>
        <dbReference type="ARBA" id="ARBA00009400"/>
    </source>
</evidence>
<evidence type="ECO:0000259" key="14">
    <source>
        <dbReference type="Pfam" id="PF01729"/>
    </source>
</evidence>
<feature type="binding site" evidence="13">
    <location>
        <begin position="142"/>
        <end position="144"/>
    </location>
    <ligand>
        <name>substrate</name>
    </ligand>
</feature>
<keyword evidence="17" id="KW-1185">Reference proteome</keyword>
<feature type="binding site" evidence="13">
    <location>
        <position position="109"/>
    </location>
    <ligand>
        <name>substrate</name>
    </ligand>
</feature>
<dbReference type="GO" id="GO:0004514">
    <property type="term" value="F:nicotinate-nucleotide diphosphorylase (carboxylating) activity"/>
    <property type="evidence" value="ECO:0007669"/>
    <property type="project" value="UniProtKB-EC"/>
</dbReference>
<dbReference type="InterPro" id="IPR027277">
    <property type="entry name" value="NadC/ModD"/>
</dbReference>
<dbReference type="InterPro" id="IPR037128">
    <property type="entry name" value="Quinolinate_PRibosylTase_N_sf"/>
</dbReference>
<keyword evidence="6" id="KW-0662">Pyridine nucleotide biosynthesis</keyword>
<dbReference type="GO" id="GO:0009435">
    <property type="term" value="P:NAD+ biosynthetic process"/>
    <property type="evidence" value="ECO:0007669"/>
    <property type="project" value="UniProtKB-UniPathway"/>
</dbReference>
<comment type="subunit">
    <text evidence="4">Hexamer formed by 3 homodimers.</text>
</comment>
<feature type="binding site" evidence="13">
    <location>
        <begin position="251"/>
        <end position="253"/>
    </location>
    <ligand>
        <name>substrate</name>
    </ligand>
</feature>
<dbReference type="InterPro" id="IPR002638">
    <property type="entry name" value="Quinolinate_PRibosylTrfase_C"/>
</dbReference>
<dbReference type="CDD" id="cd01572">
    <property type="entry name" value="QPRTase"/>
    <property type="match status" value="1"/>
</dbReference>
<evidence type="ECO:0000256" key="6">
    <source>
        <dbReference type="ARBA" id="ARBA00022642"/>
    </source>
</evidence>
<feature type="domain" description="Quinolinate phosphoribosyl transferase C-terminal" evidence="14">
    <location>
        <begin position="121"/>
        <end position="287"/>
    </location>
</feature>
<dbReference type="SUPFAM" id="SSF54675">
    <property type="entry name" value="Nicotinate/Quinolinate PRTase N-terminal domain-like"/>
    <property type="match status" value="1"/>
</dbReference>